<keyword evidence="4" id="KW-1185">Reference proteome</keyword>
<dbReference type="InterPro" id="IPR025584">
    <property type="entry name" value="Cthe_2159"/>
</dbReference>
<organism evidence="3 4">
    <name type="scientific">Paractinoplanes toevensis</name>
    <dbReference type="NCBI Taxonomy" id="571911"/>
    <lineage>
        <taxon>Bacteria</taxon>
        <taxon>Bacillati</taxon>
        <taxon>Actinomycetota</taxon>
        <taxon>Actinomycetes</taxon>
        <taxon>Micromonosporales</taxon>
        <taxon>Micromonosporaceae</taxon>
        <taxon>Paractinoplanes</taxon>
    </lineage>
</organism>
<evidence type="ECO:0000313" key="4">
    <source>
        <dbReference type="Proteomes" id="UP000677082"/>
    </source>
</evidence>
<dbReference type="RefSeq" id="WP_213006820.1">
    <property type="nucleotide sequence ID" value="NZ_BOQN01000038.1"/>
</dbReference>
<name>A0A919TAZ2_9ACTN</name>
<proteinExistence type="predicted"/>
<protein>
    <recommendedName>
        <fullName evidence="5">Carbohydrate-binding domain-containing protein</fullName>
    </recommendedName>
</protein>
<dbReference type="PROSITE" id="PS51257">
    <property type="entry name" value="PROKAR_LIPOPROTEIN"/>
    <property type="match status" value="1"/>
</dbReference>
<dbReference type="Pfam" id="PF14262">
    <property type="entry name" value="Cthe_2159"/>
    <property type="match status" value="1"/>
</dbReference>
<dbReference type="EMBL" id="BOQN01000038">
    <property type="protein sequence ID" value="GIM90914.1"/>
    <property type="molecule type" value="Genomic_DNA"/>
</dbReference>
<feature type="chain" id="PRO_5039270669" description="Carbohydrate-binding domain-containing protein" evidence="2">
    <location>
        <begin position="25"/>
        <end position="585"/>
    </location>
</feature>
<gene>
    <name evidence="3" type="ORF">Ato02nite_027070</name>
</gene>
<feature type="signal peptide" evidence="2">
    <location>
        <begin position="1"/>
        <end position="24"/>
    </location>
</feature>
<evidence type="ECO:0000256" key="2">
    <source>
        <dbReference type="SAM" id="SignalP"/>
    </source>
</evidence>
<feature type="compositionally biased region" description="Low complexity" evidence="1">
    <location>
        <begin position="381"/>
        <end position="397"/>
    </location>
</feature>
<evidence type="ECO:0008006" key="5">
    <source>
        <dbReference type="Google" id="ProtNLM"/>
    </source>
</evidence>
<dbReference type="Proteomes" id="UP000677082">
    <property type="component" value="Unassembled WGS sequence"/>
</dbReference>
<evidence type="ECO:0000313" key="3">
    <source>
        <dbReference type="EMBL" id="GIM90914.1"/>
    </source>
</evidence>
<sequence>MKKAIFPVALAAAVLAGCSSGSSSGSSSTSTSTTAAVVSVQNAKEVLAADKSTHSAASVASDPVAITLTGNSATGDGVKIEGSTVTITAAGTYRISGTLSNGQIVVDAKDATVILILDGANVTSSTTAAIAATDVDQLDVVLADGSINTLTDTTTYASDADVNAALFSAGDLTLSGTGALTINGRGNDAITSKDGLLVTAGTITVVAKDDGLRGKDYLVITGGTLDVSAGGDGLKADNADDADSGYIAVSGGTVTVTAGGDGADAATDLVITGGKLAVTAGGGSGNSPSDDTSTKGLKSGVITVLEGGTATVDAADDAVHSSGVVRVDGITLTAASGDDGVHADQTLRIDDGTLTVTKSNEGIESANIIVNGGLTTVTSSDDGLNAAGGSSSSADQQGPGGGGGEQVGDYTATVTGGTLIINAEGDGFDSNGTAAISGGTVVVNGPTMGGNGALDANGSFTVSGGVLVAAGSSGMVVAPGEDSAQGWLSATFDSTIKGGTTLQITDADGKVLATFVTSKDMQNIVYSSASITKGEQYTVHSGGTASGTSTGGLAAAGSLGSATELTTMTAGDAPAGGGFGGPPGR</sequence>
<accession>A0A919TAZ2</accession>
<reference evidence="3 4" key="1">
    <citation type="submission" date="2021-03" db="EMBL/GenBank/DDBJ databases">
        <title>Whole genome shotgun sequence of Actinoplanes toevensis NBRC 105298.</title>
        <authorList>
            <person name="Komaki H."/>
            <person name="Tamura T."/>
        </authorList>
    </citation>
    <scope>NUCLEOTIDE SEQUENCE [LARGE SCALE GENOMIC DNA]</scope>
    <source>
        <strain evidence="3 4">NBRC 105298</strain>
    </source>
</reference>
<evidence type="ECO:0000256" key="1">
    <source>
        <dbReference type="SAM" id="MobiDB-lite"/>
    </source>
</evidence>
<keyword evidence="2" id="KW-0732">Signal</keyword>
<feature type="region of interest" description="Disordered" evidence="1">
    <location>
        <begin position="381"/>
        <end position="409"/>
    </location>
</feature>
<dbReference type="AlphaFoldDB" id="A0A919TAZ2"/>
<comment type="caution">
    <text evidence="3">The sequence shown here is derived from an EMBL/GenBank/DDBJ whole genome shotgun (WGS) entry which is preliminary data.</text>
</comment>